<comment type="caution">
    <text evidence="2">The sequence shown here is derived from an EMBL/GenBank/DDBJ whole genome shotgun (WGS) entry which is preliminary data.</text>
</comment>
<evidence type="ECO:0000313" key="2">
    <source>
        <dbReference type="EMBL" id="KAJ4404289.1"/>
    </source>
</evidence>
<organism evidence="2 3">
    <name type="scientific">Didymella pomorum</name>
    <dbReference type="NCBI Taxonomy" id="749634"/>
    <lineage>
        <taxon>Eukaryota</taxon>
        <taxon>Fungi</taxon>
        <taxon>Dikarya</taxon>
        <taxon>Ascomycota</taxon>
        <taxon>Pezizomycotina</taxon>
        <taxon>Dothideomycetes</taxon>
        <taxon>Pleosporomycetidae</taxon>
        <taxon>Pleosporales</taxon>
        <taxon>Pleosporineae</taxon>
        <taxon>Didymellaceae</taxon>
        <taxon>Didymella</taxon>
    </lineage>
</organism>
<sequence>MLPLPERCPNRPRATGRRGDGFSGGFSTNQFLLSSRGKVSEPASWQANERAVFAIQDFSTVTSLFPAFANASQPNTTTQDDFLVELPDLGNFTLHNTIRLPYAKNVTVTDDDATLTPSTSVRGLAG</sequence>
<dbReference type="EMBL" id="JAPEVA010000044">
    <property type="protein sequence ID" value="KAJ4404289.1"/>
    <property type="molecule type" value="Genomic_DNA"/>
</dbReference>
<gene>
    <name evidence="2" type="ORF">N0V91_005983</name>
</gene>
<reference evidence="2" key="1">
    <citation type="submission" date="2022-10" db="EMBL/GenBank/DDBJ databases">
        <title>Tapping the CABI collections for fungal endophytes: first genome assemblies for Collariella, Neodidymelliopsis, Ascochyta clinopodiicola, Didymella pomorum, Didymosphaeria variabile, Neocosmospora piperis and Neocucurbitaria cava.</title>
        <authorList>
            <person name="Hill R."/>
        </authorList>
    </citation>
    <scope>NUCLEOTIDE SEQUENCE</scope>
    <source>
        <strain evidence="2">IMI 355091</strain>
    </source>
</reference>
<protein>
    <submittedName>
        <fullName evidence="2">Uncharacterized protein</fullName>
    </submittedName>
</protein>
<accession>A0A9W8ZDR3</accession>
<evidence type="ECO:0000256" key="1">
    <source>
        <dbReference type="SAM" id="MobiDB-lite"/>
    </source>
</evidence>
<dbReference type="Proteomes" id="UP001140510">
    <property type="component" value="Unassembled WGS sequence"/>
</dbReference>
<name>A0A9W8ZDR3_9PLEO</name>
<evidence type="ECO:0000313" key="3">
    <source>
        <dbReference type="Proteomes" id="UP001140510"/>
    </source>
</evidence>
<proteinExistence type="predicted"/>
<keyword evidence="3" id="KW-1185">Reference proteome</keyword>
<dbReference type="AlphaFoldDB" id="A0A9W8ZDR3"/>
<feature type="region of interest" description="Disordered" evidence="1">
    <location>
        <begin position="1"/>
        <end position="24"/>
    </location>
</feature>